<feature type="domain" description="Heterokaryon incompatibility" evidence="2">
    <location>
        <begin position="379"/>
        <end position="467"/>
    </location>
</feature>
<dbReference type="PANTHER" id="PTHR24148:SF82">
    <property type="entry name" value="HETEROKARYON INCOMPATIBILITY DOMAIN-CONTAINING PROTEIN"/>
    <property type="match status" value="1"/>
</dbReference>
<reference evidence="3 4" key="1">
    <citation type="journal article" date="2018" name="IMA Fungus">
        <title>IMA Genome-F 9: Draft genome sequence of Annulohypoxylon stygium, Aspergillus mulundensis, Berkeleyomyces basicola (syn. Thielaviopsis basicola), Ceratocystis smalleyi, two Cercospora beticola strains, Coleophoma cylindrospora, Fusarium fracticaudum, Phialophora cf. hyalina, and Morchella septimelata.</title>
        <authorList>
            <person name="Wingfield B.D."/>
            <person name="Bills G.F."/>
            <person name="Dong Y."/>
            <person name="Huang W."/>
            <person name="Nel W.J."/>
            <person name="Swalarsk-Parry B.S."/>
            <person name="Vaghefi N."/>
            <person name="Wilken P.M."/>
            <person name="An Z."/>
            <person name="de Beer Z.W."/>
            <person name="De Vos L."/>
            <person name="Chen L."/>
            <person name="Duong T.A."/>
            <person name="Gao Y."/>
            <person name="Hammerbacher A."/>
            <person name="Kikkert J.R."/>
            <person name="Li Y."/>
            <person name="Li H."/>
            <person name="Li K."/>
            <person name="Li Q."/>
            <person name="Liu X."/>
            <person name="Ma X."/>
            <person name="Naidoo K."/>
            <person name="Pethybridge S.J."/>
            <person name="Sun J."/>
            <person name="Steenkamp E.T."/>
            <person name="van der Nest M.A."/>
            <person name="van Wyk S."/>
            <person name="Wingfield M.J."/>
            <person name="Xiong C."/>
            <person name="Yue Q."/>
            <person name="Zhang X."/>
        </authorList>
    </citation>
    <scope>NUCLEOTIDE SEQUENCE [LARGE SCALE GENOMIC DNA]</scope>
    <source>
        <strain evidence="3 4">BP5796</strain>
    </source>
</reference>
<feature type="region of interest" description="Disordered" evidence="1">
    <location>
        <begin position="200"/>
        <end position="219"/>
    </location>
</feature>
<name>A0A3D8QCA4_9HELO</name>
<dbReference type="PANTHER" id="PTHR24148">
    <property type="entry name" value="ANKYRIN REPEAT DOMAIN-CONTAINING PROTEIN 39 HOMOLOG-RELATED"/>
    <property type="match status" value="1"/>
</dbReference>
<organism evidence="3 4">
    <name type="scientific">Coleophoma crateriformis</name>
    <dbReference type="NCBI Taxonomy" id="565419"/>
    <lineage>
        <taxon>Eukaryota</taxon>
        <taxon>Fungi</taxon>
        <taxon>Dikarya</taxon>
        <taxon>Ascomycota</taxon>
        <taxon>Pezizomycotina</taxon>
        <taxon>Leotiomycetes</taxon>
        <taxon>Helotiales</taxon>
        <taxon>Dermateaceae</taxon>
        <taxon>Coleophoma</taxon>
    </lineage>
</organism>
<comment type="caution">
    <text evidence="3">The sequence shown here is derived from an EMBL/GenBank/DDBJ whole genome shotgun (WGS) entry which is preliminary data.</text>
</comment>
<evidence type="ECO:0000259" key="2">
    <source>
        <dbReference type="Pfam" id="PF06985"/>
    </source>
</evidence>
<dbReference type="AlphaFoldDB" id="A0A3D8QCA4"/>
<keyword evidence="4" id="KW-1185">Reference proteome</keyword>
<evidence type="ECO:0000313" key="3">
    <source>
        <dbReference type="EMBL" id="RDW59084.1"/>
    </source>
</evidence>
<dbReference type="InterPro" id="IPR010730">
    <property type="entry name" value="HET"/>
</dbReference>
<dbReference type="InterPro" id="IPR052895">
    <property type="entry name" value="HetReg/Transcr_Mod"/>
</dbReference>
<dbReference type="EMBL" id="PDLN01000020">
    <property type="protein sequence ID" value="RDW59084.1"/>
    <property type="molecule type" value="Genomic_DNA"/>
</dbReference>
<accession>A0A3D8QCA4</accession>
<proteinExistence type="predicted"/>
<evidence type="ECO:0000313" key="4">
    <source>
        <dbReference type="Proteomes" id="UP000256328"/>
    </source>
</evidence>
<gene>
    <name evidence="3" type="ORF">BP5796_12008</name>
</gene>
<sequence>MDDPVVGIPDTGESSLRSQLPSMLLPASVESLLDDDESPEKILPLFLIVSKLAAEHQVSGNVKILDQAIIFAEKLVQLLATQQSPTPCIIPPATAAELLMMLFEQKMDVTSDIDFFTKLIAAAKYHLELTAPDTPANTLGTLGYAHVQHYRLSNDHDILVEAIEYLQQYLDMTDETYLATLSENETAGDCSSDEAQISGREISDETNQGQVHKTDEPEENPRLYLGARLNLVKCLEELYRTEKSVHNLNRLIFGSAYSLMIVSSSTAEYGEIQQILSYALMVAYFRQIEPEVDVAHALSSIAELSDSTSIKSTAPVRPTTANDISAQLGSLNVSGNIYDAHKLCQGTSQVRLLDLHPGKEEDPIMCTLRVVDLNADAAYDALSYVWGDPKITQGIIVDGAAREITTNLHAALSRLRSPVTQRTLWIDAICINQADNTEKMHQINLMRKIYASAEEVVMWLGEPQTTPAQPSTKMNCSPEMIKGMKEAWPEWVYSTLRPYLENPENLPSTNENQPDITYPPGDDLRFRRLLEHLPREVRPIFYGAGTPDLDVTGDRDGGSLTTLITMLFAESCNAIQDFASLLNQNTFARKKGGPKVKSFDWRDPSAIPYNYLGPLEPLEWHVLGAFTIIYSLSQNKHLNDLPFFGQDEDINRSPSQSWLKSLAALKDLLAAPYWTRAWIVQEIVLAKNPTIYYGPHILDYRMLARAQMYFEHHLNQPCCGAALEMHQRQPCDDITIWGDLNRSFQCIKDSSELWVMNDAERAKGSEIHSSWGHILASGLGSRQATDPRDVVYGVLGLVLNEGPDKVMADYNVSVATVFTEATRRVIHEKTGLQVLAFTNTLRNEKYNLPSWVPDWTAGADTVGIPYSWDLSRASLDRAHEIHISDDLCLSVTSTLVDVVGSIGKEVEDCHPHTHDDRAGIVISWRRLAGLPDDLEEDSPLEDQFWRTLFADRVFDPERPRKFKSMEPSDIDAAKQWWRWFRGRESIPQTGILFGLDADPASWLQERNGAVDRMVHLFTNSRRFFVTSSGRLATGWGNTSEGDEIHVVDGCSVPLILRRVTNACEQNSKAGEIPSSTTGPVAAADCHDDTVDTPQRECIHAGGAVYRLIGDSYVHGIMQGEALKKSSAQPSKVFIQ</sequence>
<dbReference type="Proteomes" id="UP000256328">
    <property type="component" value="Unassembled WGS sequence"/>
</dbReference>
<dbReference type="OrthoDB" id="3557394at2759"/>
<protein>
    <recommendedName>
        <fullName evidence="2">Heterokaryon incompatibility domain-containing protein</fullName>
    </recommendedName>
</protein>
<evidence type="ECO:0000256" key="1">
    <source>
        <dbReference type="SAM" id="MobiDB-lite"/>
    </source>
</evidence>
<dbReference type="Pfam" id="PF06985">
    <property type="entry name" value="HET"/>
    <property type="match status" value="1"/>
</dbReference>